<evidence type="ECO:0000313" key="4">
    <source>
        <dbReference type="Proteomes" id="UP001642409"/>
    </source>
</evidence>
<feature type="compositionally biased region" description="Polar residues" evidence="2">
    <location>
        <begin position="1"/>
        <end position="11"/>
    </location>
</feature>
<comment type="caution">
    <text evidence="3">The sequence shown here is derived from an EMBL/GenBank/DDBJ whole genome shotgun (WGS) entry which is preliminary data.</text>
</comment>
<accession>A0ABP1KZF4</accession>
<evidence type="ECO:0000256" key="1">
    <source>
        <dbReference type="SAM" id="Coils"/>
    </source>
</evidence>
<reference evidence="3 4" key="1">
    <citation type="submission" date="2024-07" db="EMBL/GenBank/DDBJ databases">
        <authorList>
            <person name="Akdeniz Z."/>
        </authorList>
    </citation>
    <scope>NUCLEOTIDE SEQUENCE [LARGE SCALE GENOMIC DNA]</scope>
</reference>
<dbReference type="Proteomes" id="UP001642409">
    <property type="component" value="Unassembled WGS sequence"/>
</dbReference>
<evidence type="ECO:0000313" key="3">
    <source>
        <dbReference type="EMBL" id="CAL6072391.1"/>
    </source>
</evidence>
<protein>
    <submittedName>
        <fullName evidence="3">Hypothetical_protein</fullName>
    </submittedName>
</protein>
<proteinExistence type="predicted"/>
<evidence type="ECO:0000256" key="2">
    <source>
        <dbReference type="SAM" id="MobiDB-lite"/>
    </source>
</evidence>
<keyword evidence="1" id="KW-0175">Coiled coil</keyword>
<keyword evidence="4" id="KW-1185">Reference proteome</keyword>
<dbReference type="EMBL" id="CAXDID020000295">
    <property type="protein sequence ID" value="CAL6072391.1"/>
    <property type="molecule type" value="Genomic_DNA"/>
</dbReference>
<name>A0ABP1KZF4_9EUKA</name>
<feature type="coiled-coil region" evidence="1">
    <location>
        <begin position="36"/>
        <end position="70"/>
    </location>
</feature>
<gene>
    <name evidence="3" type="ORF">HINF_LOCUS55601</name>
</gene>
<feature type="region of interest" description="Disordered" evidence="2">
    <location>
        <begin position="1"/>
        <end position="25"/>
    </location>
</feature>
<sequence length="113" mass="14140">MSDDYNANRSESSNDGRNQENRYYATHNTFDQTPIIMQLSREYYEMQYDKQKLENQLQRILKEINTFDEYQMLNEDNEKIFENEVFQHEEFYEQEDLYQIEEMNEWWALEMLF</sequence>
<organism evidence="3 4">
    <name type="scientific">Hexamita inflata</name>
    <dbReference type="NCBI Taxonomy" id="28002"/>
    <lineage>
        <taxon>Eukaryota</taxon>
        <taxon>Metamonada</taxon>
        <taxon>Diplomonadida</taxon>
        <taxon>Hexamitidae</taxon>
        <taxon>Hexamitinae</taxon>
        <taxon>Hexamita</taxon>
    </lineage>
</organism>